<feature type="compositionally biased region" description="Polar residues" evidence="1">
    <location>
        <begin position="81"/>
        <end position="98"/>
    </location>
</feature>
<dbReference type="EMBL" id="LR796446">
    <property type="protein sequence ID" value="CAB4145650.1"/>
    <property type="molecule type" value="Genomic_DNA"/>
</dbReference>
<evidence type="ECO:0000256" key="1">
    <source>
        <dbReference type="SAM" id="MobiDB-lite"/>
    </source>
</evidence>
<gene>
    <name evidence="3" type="ORF">UFOVP1210_3</name>
    <name evidence="2" type="ORF">UFOVP481_25</name>
</gene>
<proteinExistence type="predicted"/>
<evidence type="ECO:0000313" key="3">
    <source>
        <dbReference type="EMBL" id="CAB4190897.1"/>
    </source>
</evidence>
<reference evidence="2" key="1">
    <citation type="submission" date="2020-04" db="EMBL/GenBank/DDBJ databases">
        <authorList>
            <person name="Chiriac C."/>
            <person name="Salcher M."/>
            <person name="Ghai R."/>
            <person name="Kavagutti S V."/>
        </authorList>
    </citation>
    <scope>NUCLEOTIDE SEQUENCE</scope>
</reference>
<evidence type="ECO:0000313" key="2">
    <source>
        <dbReference type="EMBL" id="CAB4145650.1"/>
    </source>
</evidence>
<protein>
    <submittedName>
        <fullName evidence="2">Uncharacterized protein</fullName>
    </submittedName>
</protein>
<name>A0A6J5MKQ2_9CAUD</name>
<dbReference type="EMBL" id="LR797163">
    <property type="protein sequence ID" value="CAB4190897.1"/>
    <property type="molecule type" value="Genomic_DNA"/>
</dbReference>
<accession>A0A6J5MKQ2</accession>
<organism evidence="2">
    <name type="scientific">uncultured Caudovirales phage</name>
    <dbReference type="NCBI Taxonomy" id="2100421"/>
    <lineage>
        <taxon>Viruses</taxon>
        <taxon>Duplodnaviria</taxon>
        <taxon>Heunggongvirae</taxon>
        <taxon>Uroviricota</taxon>
        <taxon>Caudoviricetes</taxon>
        <taxon>Peduoviridae</taxon>
        <taxon>Maltschvirus</taxon>
        <taxon>Maltschvirus maltsch</taxon>
    </lineage>
</organism>
<sequence length="174" mass="19295">MAADYEGGDFLDQLEFRRLLDSLGSFEKAANRDMRREAEYIADSIMVPAIRSAISSHAPGYARKLNASIRTKQDRVPSVKVGNSTKFSSRGNPTNPRANTGRGVYSGGATTNMIRFGTIKGQYTSRSGKTQFWAEGIRPGWTDTADADYYEPAFAAWTDTAEKLIDDWNRGSDY</sequence>
<feature type="region of interest" description="Disordered" evidence="1">
    <location>
        <begin position="73"/>
        <end position="104"/>
    </location>
</feature>